<dbReference type="Proteomes" id="UP001162483">
    <property type="component" value="Unassembled WGS sequence"/>
</dbReference>
<reference evidence="2" key="1">
    <citation type="submission" date="2023-05" db="EMBL/GenBank/DDBJ databases">
        <authorList>
            <person name="Stuckert A."/>
        </authorList>
    </citation>
    <scope>NUCLEOTIDE SEQUENCE</scope>
</reference>
<feature type="region of interest" description="Disordered" evidence="1">
    <location>
        <begin position="1"/>
        <end position="22"/>
    </location>
</feature>
<accession>A0ABN9ETU1</accession>
<organism evidence="2 3">
    <name type="scientific">Staurois parvus</name>
    <dbReference type="NCBI Taxonomy" id="386267"/>
    <lineage>
        <taxon>Eukaryota</taxon>
        <taxon>Metazoa</taxon>
        <taxon>Chordata</taxon>
        <taxon>Craniata</taxon>
        <taxon>Vertebrata</taxon>
        <taxon>Euteleostomi</taxon>
        <taxon>Amphibia</taxon>
        <taxon>Batrachia</taxon>
        <taxon>Anura</taxon>
        <taxon>Neobatrachia</taxon>
        <taxon>Ranoidea</taxon>
        <taxon>Ranidae</taxon>
        <taxon>Staurois</taxon>
    </lineage>
</organism>
<dbReference type="EMBL" id="CATNWA010015941">
    <property type="protein sequence ID" value="CAI9588254.1"/>
    <property type="molecule type" value="Genomic_DNA"/>
</dbReference>
<evidence type="ECO:0000313" key="2">
    <source>
        <dbReference type="EMBL" id="CAI9588254.1"/>
    </source>
</evidence>
<name>A0ABN9ETU1_9NEOB</name>
<sequence>NPRFWAPPRQTGVRRAPTPADRRSLPWSQVEARLAVCESHNLGRVCRRQTSNCVQARRLNLCCFCLTVDTPAWEAFKLWNFIFK</sequence>
<gene>
    <name evidence="2" type="ORF">SPARVUS_LOCUS10730970</name>
</gene>
<feature type="non-terminal residue" evidence="2">
    <location>
        <position position="1"/>
    </location>
</feature>
<evidence type="ECO:0000313" key="3">
    <source>
        <dbReference type="Proteomes" id="UP001162483"/>
    </source>
</evidence>
<protein>
    <submittedName>
        <fullName evidence="2">Uncharacterized protein</fullName>
    </submittedName>
</protein>
<evidence type="ECO:0000256" key="1">
    <source>
        <dbReference type="SAM" id="MobiDB-lite"/>
    </source>
</evidence>
<keyword evidence="3" id="KW-1185">Reference proteome</keyword>
<comment type="caution">
    <text evidence="2">The sequence shown here is derived from an EMBL/GenBank/DDBJ whole genome shotgun (WGS) entry which is preliminary data.</text>
</comment>
<proteinExistence type="predicted"/>